<sequence length="574" mass="64497">MPTTFGIELECLLIYTNQDPLNLIRRALAQPFKSTCESEECLDLQPWYLPVEQAHALKRDESEYDRWTVCVDQSLHLTTKEKALLPSGYRIAKVEIRSRVLNFDIKTPRPGSGITACDWRFEVSQALGRLHRKFNDPAQPDLRLFANTTCGLHVHVGNGDEGFEFPAPRKLMGLYTAFERQIDSVMHTTRIGDFDVSRPTFLVGGSHYCYPPSYILAKNAYRWNAKKQDQKRLTCTPDLTPGSSSHAALPRPPTPYLRPATPSLLDDDGKMDEDSDGDERIDLLSLMETMDRRRGHQRFPVRDIESNPTLAAAVGKNDVFSRIALINAATQLDDLITLNQVVGGHHSCLNLDNLNFGFDKNTIEFRQHAGTLDLDEVSAWIDFTVKATQWCERVDEREYDRAIEAACQDASITFLDLCSMLGVGDATIAHYARLQQPGHAHDVYQRNVQRQGCGPLTPLVEEVERKRRGVAEKTNVEEHVARKFARGAYGLYDKSYVEAMLGRSADSETVARLTADSEGRGELNHRGEPVRDESMFGDSDEETLCGLSADEDADALTLCDFCIDEDTDEQSDVD</sequence>
<dbReference type="EMBL" id="JAMKPW020000034">
    <property type="protein sequence ID" value="KAK8201590.1"/>
    <property type="molecule type" value="Genomic_DNA"/>
</dbReference>
<accession>A0ACC3S9M2</accession>
<gene>
    <name evidence="1" type="ORF">M8818_005844</name>
</gene>
<comment type="caution">
    <text evidence="1">The sequence shown here is derived from an EMBL/GenBank/DDBJ whole genome shotgun (WGS) entry which is preliminary data.</text>
</comment>
<name>A0ACC3S9M2_9PEZI</name>
<reference evidence="1" key="1">
    <citation type="submission" date="2024-02" db="EMBL/GenBank/DDBJ databases">
        <title>Metagenome Assembled Genome of Zalaria obscura JY119.</title>
        <authorList>
            <person name="Vighnesh L."/>
            <person name="Jagadeeshwari U."/>
            <person name="Venkata Ramana C."/>
            <person name="Sasikala C."/>
        </authorList>
    </citation>
    <scope>NUCLEOTIDE SEQUENCE</scope>
    <source>
        <strain evidence="1">JY119</strain>
    </source>
</reference>
<keyword evidence="2" id="KW-1185">Reference proteome</keyword>
<organism evidence="1 2">
    <name type="scientific">Zalaria obscura</name>
    <dbReference type="NCBI Taxonomy" id="2024903"/>
    <lineage>
        <taxon>Eukaryota</taxon>
        <taxon>Fungi</taxon>
        <taxon>Dikarya</taxon>
        <taxon>Ascomycota</taxon>
        <taxon>Pezizomycotina</taxon>
        <taxon>Dothideomycetes</taxon>
        <taxon>Dothideomycetidae</taxon>
        <taxon>Dothideales</taxon>
        <taxon>Zalariaceae</taxon>
        <taxon>Zalaria</taxon>
    </lineage>
</organism>
<dbReference type="Proteomes" id="UP001320706">
    <property type="component" value="Unassembled WGS sequence"/>
</dbReference>
<evidence type="ECO:0000313" key="2">
    <source>
        <dbReference type="Proteomes" id="UP001320706"/>
    </source>
</evidence>
<protein>
    <submittedName>
        <fullName evidence="1">Uncharacterized protein</fullName>
    </submittedName>
</protein>
<evidence type="ECO:0000313" key="1">
    <source>
        <dbReference type="EMBL" id="KAK8201590.1"/>
    </source>
</evidence>
<proteinExistence type="predicted"/>